<dbReference type="GeneID" id="28843935"/>
<dbReference type="CDD" id="cd20557">
    <property type="entry name" value="CYCLIN_ScPCL1-like"/>
    <property type="match status" value="1"/>
</dbReference>
<dbReference type="GO" id="GO:0005634">
    <property type="term" value="C:nucleus"/>
    <property type="evidence" value="ECO:0007669"/>
    <property type="project" value="TreeGrafter"/>
</dbReference>
<name>A0A1B8G6M5_9PEZI</name>
<dbReference type="Pfam" id="PF08613">
    <property type="entry name" value="Cyclin"/>
    <property type="match status" value="1"/>
</dbReference>
<dbReference type="Gene3D" id="1.10.472.10">
    <property type="entry name" value="Cyclin-like"/>
    <property type="match status" value="1"/>
</dbReference>
<dbReference type="GO" id="GO:0019901">
    <property type="term" value="F:protein kinase binding"/>
    <property type="evidence" value="ECO:0007669"/>
    <property type="project" value="InterPro"/>
</dbReference>
<evidence type="ECO:0008006" key="4">
    <source>
        <dbReference type="Google" id="ProtNLM"/>
    </source>
</evidence>
<dbReference type="GO" id="GO:0016538">
    <property type="term" value="F:cyclin-dependent protein serine/threonine kinase regulator activity"/>
    <property type="evidence" value="ECO:0007669"/>
    <property type="project" value="TreeGrafter"/>
</dbReference>
<gene>
    <name evidence="2" type="ORF">VE01_10549</name>
</gene>
<dbReference type="OrthoDB" id="286814at2759"/>
<dbReference type="PANTHER" id="PTHR15615">
    <property type="match status" value="1"/>
</dbReference>
<dbReference type="EMBL" id="KV460290">
    <property type="protein sequence ID" value="OBT91478.1"/>
    <property type="molecule type" value="Genomic_DNA"/>
</dbReference>
<feature type="region of interest" description="Disordered" evidence="1">
    <location>
        <begin position="95"/>
        <end position="119"/>
    </location>
</feature>
<dbReference type="InterPro" id="IPR036915">
    <property type="entry name" value="Cyclin-like_sf"/>
</dbReference>
<feature type="region of interest" description="Disordered" evidence="1">
    <location>
        <begin position="43"/>
        <end position="64"/>
    </location>
</feature>
<keyword evidence="3" id="KW-1185">Reference proteome</keyword>
<accession>A0A1B8G6M5</accession>
<dbReference type="STRING" id="342668.A0A1B8G6M5"/>
<proteinExistence type="predicted"/>
<dbReference type="PANTHER" id="PTHR15615:SF36">
    <property type="entry name" value="PHO85 CYCLIN-5"/>
    <property type="match status" value="1"/>
</dbReference>
<feature type="region of interest" description="Disordered" evidence="1">
    <location>
        <begin position="1"/>
        <end position="31"/>
    </location>
</feature>
<evidence type="ECO:0000313" key="2">
    <source>
        <dbReference type="EMBL" id="OBT91478.1"/>
    </source>
</evidence>
<evidence type="ECO:0000256" key="1">
    <source>
        <dbReference type="SAM" id="MobiDB-lite"/>
    </source>
</evidence>
<organism evidence="2 3">
    <name type="scientific">Pseudogymnoascus verrucosus</name>
    <dbReference type="NCBI Taxonomy" id="342668"/>
    <lineage>
        <taxon>Eukaryota</taxon>
        <taxon>Fungi</taxon>
        <taxon>Dikarya</taxon>
        <taxon>Ascomycota</taxon>
        <taxon>Pezizomycotina</taxon>
        <taxon>Leotiomycetes</taxon>
        <taxon>Thelebolales</taxon>
        <taxon>Thelebolaceae</taxon>
        <taxon>Pseudogymnoascus</taxon>
    </lineage>
</organism>
<evidence type="ECO:0000313" key="3">
    <source>
        <dbReference type="Proteomes" id="UP000091956"/>
    </source>
</evidence>
<reference evidence="3" key="2">
    <citation type="journal article" date="2018" name="Nat. Commun.">
        <title>Extreme sensitivity to ultraviolet light in the fungal pathogen causing white-nose syndrome of bats.</title>
        <authorList>
            <person name="Palmer J.M."/>
            <person name="Drees K.P."/>
            <person name="Foster J.T."/>
            <person name="Lindner D.L."/>
        </authorList>
    </citation>
    <scope>NUCLEOTIDE SEQUENCE [LARGE SCALE GENOMIC DNA]</scope>
    <source>
        <strain evidence="3">UAMH 10579</strain>
    </source>
</reference>
<protein>
    <recommendedName>
        <fullName evidence="4">Cyclin N-terminal domain-containing protein</fullName>
    </recommendedName>
</protein>
<reference evidence="2 3" key="1">
    <citation type="submission" date="2016-03" db="EMBL/GenBank/DDBJ databases">
        <title>Comparative genomics of Pseudogymnoascus destructans, the fungus causing white-nose syndrome of bats.</title>
        <authorList>
            <person name="Palmer J.M."/>
            <person name="Drees K.P."/>
            <person name="Foster J.T."/>
            <person name="Lindner D.L."/>
        </authorList>
    </citation>
    <scope>NUCLEOTIDE SEQUENCE [LARGE SCALE GENOMIC DNA]</scope>
    <source>
        <strain evidence="2 3">UAMH 10579</strain>
    </source>
</reference>
<dbReference type="AlphaFoldDB" id="A0A1B8G6M5"/>
<sequence>MNSGDVELSPPFITTYHHDGPYSSSLSSSASSSCASVFSDAASQSSDDSSVHSGGSSDSEQSDAYCRTTRQSSYQSLEDQCDVITPTECWPKSVLASSVPQKRPHPRRTSKLASRKARSPPSLVRQCDRKVSFVDSLVDSSAQIVEAIWPLSSVVCRSEMGAKGVLPLRTFIQETLRRSQTSYSTLQVALYYLILIKPHVPSFDFTMEQPDEGHATRALQCGRRMFLSALILASKYLQDRNYSARAWSKICGLSTHEINQNEMAFLVAVNWRLHITDAVFQRWTDVVLQFTPSQAPAAAGALMGAPATPLPDWRALILKLDADLGNVEAVVREAAMATAATVAVVAKRARVCSTRASLVYQSSLLNKCFEAQAPAVR</sequence>
<dbReference type="RefSeq" id="XP_018125211.1">
    <property type="nucleotide sequence ID" value="XM_018279946.2"/>
</dbReference>
<feature type="compositionally biased region" description="Basic residues" evidence="1">
    <location>
        <begin position="102"/>
        <end position="118"/>
    </location>
</feature>
<dbReference type="GO" id="GO:0000307">
    <property type="term" value="C:cyclin-dependent protein kinase holoenzyme complex"/>
    <property type="evidence" value="ECO:0007669"/>
    <property type="project" value="TreeGrafter"/>
</dbReference>
<dbReference type="InterPro" id="IPR013922">
    <property type="entry name" value="Cyclin_PHO80-like"/>
</dbReference>
<dbReference type="SUPFAM" id="SSF47954">
    <property type="entry name" value="Cyclin-like"/>
    <property type="match status" value="1"/>
</dbReference>
<dbReference type="Proteomes" id="UP000091956">
    <property type="component" value="Unassembled WGS sequence"/>
</dbReference>